<name>A0ABP7NIH7_9ACTN</name>
<keyword evidence="1" id="KW-1133">Transmembrane helix</keyword>
<keyword evidence="1" id="KW-0472">Membrane</keyword>
<dbReference type="Proteomes" id="UP001418444">
    <property type="component" value="Unassembled WGS sequence"/>
</dbReference>
<keyword evidence="3" id="KW-1185">Reference proteome</keyword>
<reference evidence="3" key="1">
    <citation type="journal article" date="2019" name="Int. J. Syst. Evol. Microbiol.">
        <title>The Global Catalogue of Microorganisms (GCM) 10K type strain sequencing project: providing services to taxonomists for standard genome sequencing and annotation.</title>
        <authorList>
            <consortium name="The Broad Institute Genomics Platform"/>
            <consortium name="The Broad Institute Genome Sequencing Center for Infectious Disease"/>
            <person name="Wu L."/>
            <person name="Ma J."/>
        </authorList>
    </citation>
    <scope>NUCLEOTIDE SEQUENCE [LARGE SCALE GENOMIC DNA]</scope>
    <source>
        <strain evidence="3">JCM 16923</strain>
    </source>
</reference>
<dbReference type="RefSeq" id="WP_344779508.1">
    <property type="nucleotide sequence ID" value="NZ_BAAAZW010000001.1"/>
</dbReference>
<dbReference type="EMBL" id="BAAAZW010000001">
    <property type="protein sequence ID" value="GAA3947846.1"/>
    <property type="molecule type" value="Genomic_DNA"/>
</dbReference>
<protein>
    <recommendedName>
        <fullName evidence="4">DUF2567 domain-containing protein</fullName>
    </recommendedName>
</protein>
<evidence type="ECO:0000256" key="1">
    <source>
        <dbReference type="SAM" id="Phobius"/>
    </source>
</evidence>
<proteinExistence type="predicted"/>
<evidence type="ECO:0000313" key="3">
    <source>
        <dbReference type="Proteomes" id="UP001418444"/>
    </source>
</evidence>
<sequence length="167" mass="17330">MTPTRSGAASATALLVLAAGAAVTLLCPWVRARGYRVPDTAELDEAELARAGVSEAFAANGASTLLGAVLLALACVLAAVALWRHSPRYRPAVAGYLVIVCSLPAAGATLWFLLDEKRQAAAFSGEVLLESDTLTVTVWPWLCLACFGLACIPGILLVPPRSRSGPT</sequence>
<gene>
    <name evidence="2" type="ORF">GCM10022231_01090</name>
</gene>
<keyword evidence="1" id="KW-0812">Transmembrane</keyword>
<feature type="transmembrane region" description="Helical" evidence="1">
    <location>
        <begin position="138"/>
        <end position="158"/>
    </location>
</feature>
<organism evidence="2 3">
    <name type="scientific">Gordonia caeni</name>
    <dbReference type="NCBI Taxonomy" id="1007097"/>
    <lineage>
        <taxon>Bacteria</taxon>
        <taxon>Bacillati</taxon>
        <taxon>Actinomycetota</taxon>
        <taxon>Actinomycetes</taxon>
        <taxon>Mycobacteriales</taxon>
        <taxon>Gordoniaceae</taxon>
        <taxon>Gordonia</taxon>
    </lineage>
</organism>
<comment type="caution">
    <text evidence="2">The sequence shown here is derived from an EMBL/GenBank/DDBJ whole genome shotgun (WGS) entry which is preliminary data.</text>
</comment>
<accession>A0ABP7NIH7</accession>
<feature type="transmembrane region" description="Helical" evidence="1">
    <location>
        <begin position="94"/>
        <end position="114"/>
    </location>
</feature>
<feature type="transmembrane region" description="Helical" evidence="1">
    <location>
        <begin position="56"/>
        <end position="82"/>
    </location>
</feature>
<evidence type="ECO:0000313" key="2">
    <source>
        <dbReference type="EMBL" id="GAA3947846.1"/>
    </source>
</evidence>
<evidence type="ECO:0008006" key="4">
    <source>
        <dbReference type="Google" id="ProtNLM"/>
    </source>
</evidence>